<dbReference type="STRING" id="1000565.METUNv1_03406"/>
<gene>
    <name evidence="1" type="ORF">METUNv1_03406</name>
</gene>
<evidence type="ECO:0000313" key="2">
    <source>
        <dbReference type="Proteomes" id="UP000005019"/>
    </source>
</evidence>
<keyword evidence="2" id="KW-1185">Reference proteome</keyword>
<dbReference type="RefSeq" id="WP_008063806.1">
    <property type="nucleotide sequence ID" value="NZ_AFHG01000057.1"/>
</dbReference>
<comment type="caution">
    <text evidence="1">The sequence shown here is derived from an EMBL/GenBank/DDBJ whole genome shotgun (WGS) entry which is preliminary data.</text>
</comment>
<dbReference type="AlphaFoldDB" id="F5RG11"/>
<reference evidence="1 2" key="1">
    <citation type="journal article" date="2011" name="J. Bacteriol.">
        <title>Genome sequence of Methyloversatilis universalis FAM5T, a methylotrophic representative of the order Rhodocyclales.</title>
        <authorList>
            <person name="Kittichotirat W."/>
            <person name="Good N.M."/>
            <person name="Hall R."/>
            <person name="Bringel F."/>
            <person name="Lajus A."/>
            <person name="Medigue C."/>
            <person name="Smalley N.E."/>
            <person name="Beck D."/>
            <person name="Bumgarner R."/>
            <person name="Vuilleumier S."/>
            <person name="Kalyuzhnaya M.G."/>
        </authorList>
    </citation>
    <scope>NUCLEOTIDE SEQUENCE [LARGE SCALE GENOMIC DNA]</scope>
    <source>
        <strain evidence="2">ATCC BAA-1314 / JCM 13912 / FAM5</strain>
    </source>
</reference>
<dbReference type="EMBL" id="AFHG01000057">
    <property type="protein sequence ID" value="EGK70499.1"/>
    <property type="molecule type" value="Genomic_DNA"/>
</dbReference>
<sequence length="447" mass="49667">MDTKISFDTVKDSATATVYCLAYTCDLQLRQGAGAAMLALPSDCEMPDWPSYSDFDLGSLDATKGLETVFRYGVHGELEGAGINDDCEEGNLGRLQALLSLVSNNVVDRNWDEIADMHGPHDSGRALAMVVALAAARFNLDHTRFVSLEDIALLGGMQERSVRNALHAEGESLLVATRDEKGELVVEKSEALRWLQTRRGFKQTERIGTLGRPTPNALQPDEIMPFLKARLADFFASPEDLRERFGHSDARIEDIWYANIAHPRGLTAERVKALFEGQVQDLSPDEDCPLLSQILALDQAWLSEQVLRAQFPQAMREITPVRPAASPVAISPFNEREATLDVKLTDAGIRNGYFDIEARYAERLFPADSFGSRGGDRHGVAVELHHDIKKKSPYVTDMRVKSESLVSPRKRFSAYFTAHAAKAGDVIRIRRTAERAYTLSFISRQEA</sequence>
<accession>F5RG11</accession>
<dbReference type="eggNOG" id="COG1813">
    <property type="taxonomic scope" value="Bacteria"/>
</dbReference>
<proteinExistence type="predicted"/>
<dbReference type="Proteomes" id="UP000005019">
    <property type="component" value="Unassembled WGS sequence"/>
</dbReference>
<organism evidence="1 2">
    <name type="scientific">Methyloversatilis universalis (strain ATCC BAA-1314 / DSM 25237 / JCM 13912 / CCUG 52030 / FAM5)</name>
    <dbReference type="NCBI Taxonomy" id="1000565"/>
    <lineage>
        <taxon>Bacteria</taxon>
        <taxon>Pseudomonadati</taxon>
        <taxon>Pseudomonadota</taxon>
        <taxon>Betaproteobacteria</taxon>
        <taxon>Nitrosomonadales</taxon>
        <taxon>Sterolibacteriaceae</taxon>
        <taxon>Methyloversatilis</taxon>
    </lineage>
</organism>
<name>F5RG11_METUF</name>
<protein>
    <submittedName>
        <fullName evidence="1">Uncharacterized protein</fullName>
    </submittedName>
</protein>
<evidence type="ECO:0000313" key="1">
    <source>
        <dbReference type="EMBL" id="EGK70499.1"/>
    </source>
</evidence>